<evidence type="ECO:0000313" key="2">
    <source>
        <dbReference type="EMBL" id="SPC83602.1"/>
    </source>
</evidence>
<protein>
    <submittedName>
        <fullName evidence="2">Uncharacterized protein</fullName>
    </submittedName>
</protein>
<dbReference type="EMBL" id="OIVN01000657">
    <property type="protein sequence ID" value="SPC83602.1"/>
    <property type="molecule type" value="Genomic_DNA"/>
</dbReference>
<accession>A0A2N9F8W5</accession>
<organism evidence="2">
    <name type="scientific">Fagus sylvatica</name>
    <name type="common">Beechnut</name>
    <dbReference type="NCBI Taxonomy" id="28930"/>
    <lineage>
        <taxon>Eukaryota</taxon>
        <taxon>Viridiplantae</taxon>
        <taxon>Streptophyta</taxon>
        <taxon>Embryophyta</taxon>
        <taxon>Tracheophyta</taxon>
        <taxon>Spermatophyta</taxon>
        <taxon>Magnoliopsida</taxon>
        <taxon>eudicotyledons</taxon>
        <taxon>Gunneridae</taxon>
        <taxon>Pentapetalae</taxon>
        <taxon>rosids</taxon>
        <taxon>fabids</taxon>
        <taxon>Fagales</taxon>
        <taxon>Fagaceae</taxon>
        <taxon>Fagus</taxon>
    </lineage>
</organism>
<sequence length="121" mass="13308">MRERSGRRAPPSAQGGLVGSAIASRTLHGQRQFQGTRQIGTVKGHTNRIDIARTSLWAKIDDELSEEVGTESPIEVDVDKIPETKTPEKLLVGLKVKGFGREERDWVEGFDEGSELLLGLL</sequence>
<gene>
    <name evidence="2" type="ORF">FSB_LOCUS11484</name>
</gene>
<name>A0A2N9F8W5_FAGSY</name>
<feature type="region of interest" description="Disordered" evidence="1">
    <location>
        <begin position="1"/>
        <end position="21"/>
    </location>
</feature>
<evidence type="ECO:0000256" key="1">
    <source>
        <dbReference type="SAM" id="MobiDB-lite"/>
    </source>
</evidence>
<proteinExistence type="predicted"/>
<reference evidence="2" key="1">
    <citation type="submission" date="2018-02" db="EMBL/GenBank/DDBJ databases">
        <authorList>
            <person name="Cohen D.B."/>
            <person name="Kent A.D."/>
        </authorList>
    </citation>
    <scope>NUCLEOTIDE SEQUENCE</scope>
</reference>
<dbReference type="AlphaFoldDB" id="A0A2N9F8W5"/>